<evidence type="ECO:0000313" key="1">
    <source>
        <dbReference type="EMBL" id="KAH7543081.1"/>
    </source>
</evidence>
<sequence length="87" mass="9701">MIVNCVELYHKLNDESCFVALGHLGNLKKAQSSATLSGEEAKAKALGEEFQKLYNQPCQDNMISKELQLENLSSRNTCLSELLEVLQ</sequence>
<dbReference type="EMBL" id="JAEACU010000002">
    <property type="protein sequence ID" value="KAH7543081.1"/>
    <property type="molecule type" value="Genomic_DNA"/>
</dbReference>
<dbReference type="AlphaFoldDB" id="A0A978VW86"/>
<gene>
    <name evidence="1" type="ORF">FEM48_Zijuj02G0145400</name>
</gene>
<dbReference type="Proteomes" id="UP000813462">
    <property type="component" value="Unassembled WGS sequence"/>
</dbReference>
<accession>A0A978VW86</accession>
<protein>
    <submittedName>
        <fullName evidence="1">Uncharacterized protein</fullName>
    </submittedName>
</protein>
<proteinExistence type="predicted"/>
<comment type="caution">
    <text evidence="1">The sequence shown here is derived from an EMBL/GenBank/DDBJ whole genome shotgun (WGS) entry which is preliminary data.</text>
</comment>
<evidence type="ECO:0000313" key="2">
    <source>
        <dbReference type="Proteomes" id="UP000813462"/>
    </source>
</evidence>
<dbReference type="PANTHER" id="PTHR35701:SF1">
    <property type="entry name" value="OS11G0148400 PROTEIN"/>
    <property type="match status" value="1"/>
</dbReference>
<dbReference type="PANTHER" id="PTHR35701">
    <property type="entry name" value="OS11G0148400 PROTEIN"/>
    <property type="match status" value="1"/>
</dbReference>
<organism evidence="1 2">
    <name type="scientific">Ziziphus jujuba var. spinosa</name>
    <dbReference type="NCBI Taxonomy" id="714518"/>
    <lineage>
        <taxon>Eukaryota</taxon>
        <taxon>Viridiplantae</taxon>
        <taxon>Streptophyta</taxon>
        <taxon>Embryophyta</taxon>
        <taxon>Tracheophyta</taxon>
        <taxon>Spermatophyta</taxon>
        <taxon>Magnoliopsida</taxon>
        <taxon>eudicotyledons</taxon>
        <taxon>Gunneridae</taxon>
        <taxon>Pentapetalae</taxon>
        <taxon>rosids</taxon>
        <taxon>fabids</taxon>
        <taxon>Rosales</taxon>
        <taxon>Rhamnaceae</taxon>
        <taxon>Paliureae</taxon>
        <taxon>Ziziphus</taxon>
    </lineage>
</organism>
<name>A0A978VW86_ZIZJJ</name>
<reference evidence="1" key="1">
    <citation type="journal article" date="2021" name="Front. Plant Sci.">
        <title>Chromosome-Scale Genome Assembly for Chinese Sour Jujube and Insights Into Its Genome Evolution and Domestication Signature.</title>
        <authorList>
            <person name="Shen L.-Y."/>
            <person name="Luo H."/>
            <person name="Wang X.-L."/>
            <person name="Wang X.-M."/>
            <person name="Qiu X.-J."/>
            <person name="Liu H."/>
            <person name="Zhou S.-S."/>
            <person name="Jia K.-H."/>
            <person name="Nie S."/>
            <person name="Bao Y.-T."/>
            <person name="Zhang R.-G."/>
            <person name="Yun Q.-Z."/>
            <person name="Chai Y.-H."/>
            <person name="Lu J.-Y."/>
            <person name="Li Y."/>
            <person name="Zhao S.-W."/>
            <person name="Mao J.-F."/>
            <person name="Jia S.-G."/>
            <person name="Mao Y.-M."/>
        </authorList>
    </citation>
    <scope>NUCLEOTIDE SEQUENCE</scope>
    <source>
        <strain evidence="1">AT0</strain>
        <tissue evidence="1">Leaf</tissue>
    </source>
</reference>